<feature type="transmembrane region" description="Helical" evidence="7">
    <location>
        <begin position="26"/>
        <end position="48"/>
    </location>
</feature>
<evidence type="ECO:0000313" key="10">
    <source>
        <dbReference type="Proteomes" id="UP001589619"/>
    </source>
</evidence>
<dbReference type="InterPro" id="IPR000515">
    <property type="entry name" value="MetI-like"/>
</dbReference>
<evidence type="ECO:0000256" key="6">
    <source>
        <dbReference type="ARBA" id="ARBA00023136"/>
    </source>
</evidence>
<dbReference type="PANTHER" id="PTHR43744">
    <property type="entry name" value="ABC TRANSPORTER PERMEASE PROTEIN MG189-RELATED-RELATED"/>
    <property type="match status" value="1"/>
</dbReference>
<organism evidence="9 10">
    <name type="scientific">Paenibacillus hodogayensis</name>
    <dbReference type="NCBI Taxonomy" id="279208"/>
    <lineage>
        <taxon>Bacteria</taxon>
        <taxon>Bacillati</taxon>
        <taxon>Bacillota</taxon>
        <taxon>Bacilli</taxon>
        <taxon>Bacillales</taxon>
        <taxon>Paenibacillaceae</taxon>
        <taxon>Paenibacillus</taxon>
    </lineage>
</organism>
<accession>A0ABV5VWY3</accession>
<evidence type="ECO:0000256" key="3">
    <source>
        <dbReference type="ARBA" id="ARBA00022475"/>
    </source>
</evidence>
<reference evidence="9 10" key="1">
    <citation type="submission" date="2024-09" db="EMBL/GenBank/DDBJ databases">
        <authorList>
            <person name="Sun Q."/>
            <person name="Mori K."/>
        </authorList>
    </citation>
    <scope>NUCLEOTIDE SEQUENCE [LARGE SCALE GENOMIC DNA]</scope>
    <source>
        <strain evidence="9 10">JCM 12520</strain>
    </source>
</reference>
<feature type="transmembrane region" description="Helical" evidence="7">
    <location>
        <begin position="199"/>
        <end position="224"/>
    </location>
</feature>
<keyword evidence="4 7" id="KW-0812">Transmembrane</keyword>
<comment type="similarity">
    <text evidence="7">Belongs to the binding-protein-dependent transport system permease family.</text>
</comment>
<dbReference type="Pfam" id="PF00528">
    <property type="entry name" value="BPD_transp_1"/>
    <property type="match status" value="1"/>
</dbReference>
<keyword evidence="6 7" id="KW-0472">Membrane</keyword>
<dbReference type="Proteomes" id="UP001589619">
    <property type="component" value="Unassembled WGS sequence"/>
</dbReference>
<sequence>MQPISRSATIRPAVRARGSRFSFTKALVLIFLSALVVTQLYPLLWLVLYSLKSNEEILSGAFFAPPSSPQWKNFTDAIQAGHYFQYLKNSLFVTTLTMAGVLLLSTLASFAISRFKWRYGQAVMLVFLIGLMIPLQATLLPLMIIFKNMGILNTHLSIILPYMAFQTPIAVFIMSGFMKSIPAEIEESAVMDGAGIMRIFVNITLPISVPPMMTVSILTFINIWNEYILAATFISAERLKTLPFGVNSFVSQYSVNYGAIGAFLVLGALPVILIYFLLADKITKGMVAGAVKG</sequence>
<proteinExistence type="inferred from homology"/>
<evidence type="ECO:0000256" key="5">
    <source>
        <dbReference type="ARBA" id="ARBA00022989"/>
    </source>
</evidence>
<evidence type="ECO:0000259" key="8">
    <source>
        <dbReference type="PROSITE" id="PS50928"/>
    </source>
</evidence>
<keyword evidence="3" id="KW-1003">Cell membrane</keyword>
<dbReference type="EMBL" id="JBHMAG010000012">
    <property type="protein sequence ID" value="MFB9752677.1"/>
    <property type="molecule type" value="Genomic_DNA"/>
</dbReference>
<comment type="caution">
    <text evidence="9">The sequence shown here is derived from an EMBL/GenBank/DDBJ whole genome shotgun (WGS) entry which is preliminary data.</text>
</comment>
<feature type="transmembrane region" description="Helical" evidence="7">
    <location>
        <begin position="124"/>
        <end position="146"/>
    </location>
</feature>
<protein>
    <submittedName>
        <fullName evidence="9">Carbohydrate ABC transporter permease</fullName>
    </submittedName>
</protein>
<dbReference type="InterPro" id="IPR035906">
    <property type="entry name" value="MetI-like_sf"/>
</dbReference>
<evidence type="ECO:0000256" key="2">
    <source>
        <dbReference type="ARBA" id="ARBA00022448"/>
    </source>
</evidence>
<name>A0ABV5VWY3_9BACL</name>
<gene>
    <name evidence="9" type="ORF">ACFFNY_14005</name>
</gene>
<feature type="transmembrane region" description="Helical" evidence="7">
    <location>
        <begin position="91"/>
        <end position="112"/>
    </location>
</feature>
<dbReference type="Gene3D" id="1.10.3720.10">
    <property type="entry name" value="MetI-like"/>
    <property type="match status" value="1"/>
</dbReference>
<dbReference type="RefSeq" id="WP_344903584.1">
    <property type="nucleotide sequence ID" value="NZ_BAAAYO010000001.1"/>
</dbReference>
<keyword evidence="2 7" id="KW-0813">Transport</keyword>
<feature type="transmembrane region" description="Helical" evidence="7">
    <location>
        <begin position="257"/>
        <end position="278"/>
    </location>
</feature>
<dbReference type="PROSITE" id="PS50928">
    <property type="entry name" value="ABC_TM1"/>
    <property type="match status" value="1"/>
</dbReference>
<keyword evidence="10" id="KW-1185">Reference proteome</keyword>
<feature type="transmembrane region" description="Helical" evidence="7">
    <location>
        <begin position="158"/>
        <end position="178"/>
    </location>
</feature>
<dbReference type="CDD" id="cd06261">
    <property type="entry name" value="TM_PBP2"/>
    <property type="match status" value="1"/>
</dbReference>
<dbReference type="PANTHER" id="PTHR43744:SF12">
    <property type="entry name" value="ABC TRANSPORTER PERMEASE PROTEIN MG189-RELATED"/>
    <property type="match status" value="1"/>
</dbReference>
<evidence type="ECO:0000256" key="7">
    <source>
        <dbReference type="RuleBase" id="RU363032"/>
    </source>
</evidence>
<feature type="domain" description="ABC transmembrane type-1" evidence="8">
    <location>
        <begin position="87"/>
        <end position="278"/>
    </location>
</feature>
<comment type="subcellular location">
    <subcellularLocation>
        <location evidence="1 7">Cell membrane</location>
        <topology evidence="1 7">Multi-pass membrane protein</topology>
    </subcellularLocation>
</comment>
<dbReference type="SUPFAM" id="SSF161098">
    <property type="entry name" value="MetI-like"/>
    <property type="match status" value="1"/>
</dbReference>
<keyword evidence="5 7" id="KW-1133">Transmembrane helix</keyword>
<evidence type="ECO:0000256" key="1">
    <source>
        <dbReference type="ARBA" id="ARBA00004651"/>
    </source>
</evidence>
<evidence type="ECO:0000313" key="9">
    <source>
        <dbReference type="EMBL" id="MFB9752677.1"/>
    </source>
</evidence>
<evidence type="ECO:0000256" key="4">
    <source>
        <dbReference type="ARBA" id="ARBA00022692"/>
    </source>
</evidence>